<comment type="function">
    <text evidence="6 8">Together with its co-chaperonin GroES, plays an essential role in assisting protein folding. The GroEL-GroES system forms a nano-cage that allows encapsulation of the non-native substrate proteins and provides a physical environment optimized to promote and accelerate protein folding.</text>
</comment>
<feature type="binding site" evidence="6">
    <location>
        <begin position="479"/>
        <end position="481"/>
    </location>
    <ligand>
        <name>ATP</name>
        <dbReference type="ChEBI" id="CHEBI:30616"/>
    </ligand>
</feature>
<dbReference type="PROSITE" id="PS00296">
    <property type="entry name" value="CHAPERONINS_CPN60"/>
    <property type="match status" value="1"/>
</dbReference>
<dbReference type="GO" id="GO:0005737">
    <property type="term" value="C:cytoplasm"/>
    <property type="evidence" value="ECO:0007669"/>
    <property type="project" value="UniProtKB-SubCell"/>
</dbReference>
<evidence type="ECO:0000256" key="4">
    <source>
        <dbReference type="ARBA" id="ARBA00023186"/>
    </source>
</evidence>
<dbReference type="AlphaFoldDB" id="A0A495BDW5"/>
<accession>A0A495BDW5</accession>
<dbReference type="SUPFAM" id="SSF52029">
    <property type="entry name" value="GroEL apical domain-like"/>
    <property type="match status" value="1"/>
</dbReference>
<feature type="binding site" evidence="6">
    <location>
        <begin position="87"/>
        <end position="91"/>
    </location>
    <ligand>
        <name>ATP</name>
        <dbReference type="ChEBI" id="CHEBI:30616"/>
    </ligand>
</feature>
<dbReference type="FunFam" id="1.10.560.10:FF:000001">
    <property type="entry name" value="60 kDa chaperonin"/>
    <property type="match status" value="1"/>
</dbReference>
<dbReference type="Proteomes" id="UP000279384">
    <property type="component" value="Unassembled WGS sequence"/>
</dbReference>
<evidence type="ECO:0000256" key="8">
    <source>
        <dbReference type="RuleBase" id="RU000419"/>
    </source>
</evidence>
<organism evidence="10 11">
    <name type="scientific">Vogesella indigofera</name>
    <name type="common">Pseudomonas indigofera</name>
    <dbReference type="NCBI Taxonomy" id="45465"/>
    <lineage>
        <taxon>Bacteria</taxon>
        <taxon>Pseudomonadati</taxon>
        <taxon>Pseudomonadota</taxon>
        <taxon>Betaproteobacteria</taxon>
        <taxon>Neisseriales</taxon>
        <taxon>Chromobacteriaceae</taxon>
        <taxon>Vogesella</taxon>
    </lineage>
</organism>
<comment type="caution">
    <text evidence="10">The sequence shown here is derived from an EMBL/GenBank/DDBJ whole genome shotgun (WGS) entry which is preliminary data.</text>
</comment>
<evidence type="ECO:0000256" key="1">
    <source>
        <dbReference type="ARBA" id="ARBA00006607"/>
    </source>
</evidence>
<proteinExistence type="inferred from homology"/>
<evidence type="ECO:0000256" key="5">
    <source>
        <dbReference type="ARBA" id="ARBA00023235"/>
    </source>
</evidence>
<dbReference type="Gene3D" id="3.30.260.10">
    <property type="entry name" value="TCP-1-like chaperonin intermediate domain"/>
    <property type="match status" value="1"/>
</dbReference>
<dbReference type="GO" id="GO:0016853">
    <property type="term" value="F:isomerase activity"/>
    <property type="evidence" value="ECO:0007669"/>
    <property type="project" value="UniProtKB-KW"/>
</dbReference>
<dbReference type="HAMAP" id="MF_00600">
    <property type="entry name" value="CH60"/>
    <property type="match status" value="1"/>
</dbReference>
<dbReference type="InterPro" id="IPR027413">
    <property type="entry name" value="GROEL-like_equatorial_sf"/>
</dbReference>
<feature type="binding site" evidence="6">
    <location>
        <begin position="30"/>
        <end position="33"/>
    </location>
    <ligand>
        <name>ATP</name>
        <dbReference type="ChEBI" id="CHEBI:30616"/>
    </ligand>
</feature>
<evidence type="ECO:0000313" key="11">
    <source>
        <dbReference type="Proteomes" id="UP000279384"/>
    </source>
</evidence>
<protein>
    <recommendedName>
        <fullName evidence="6">Chaperonin GroEL</fullName>
        <ecNumber evidence="6">5.6.1.7</ecNumber>
    </recommendedName>
    <alternativeName>
        <fullName evidence="6">60 kDa chaperonin</fullName>
    </alternativeName>
    <alternativeName>
        <fullName evidence="6">Chaperonin-60</fullName>
        <shortName evidence="6">Cpn60</shortName>
    </alternativeName>
</protein>
<reference evidence="10 11" key="1">
    <citation type="submission" date="2018-10" db="EMBL/GenBank/DDBJ databases">
        <title>Genomic Encyclopedia of Type Strains, Phase IV (KMG-IV): sequencing the most valuable type-strain genomes for metagenomic binning, comparative biology and taxonomic classification.</title>
        <authorList>
            <person name="Goeker M."/>
        </authorList>
    </citation>
    <scope>NUCLEOTIDE SEQUENCE [LARGE SCALE GENOMIC DNA]</scope>
    <source>
        <strain evidence="10 11">DSM 3303</strain>
    </source>
</reference>
<comment type="subunit">
    <text evidence="6 8">Forms a cylinder of 14 subunits composed of two heptameric rings stacked back-to-back. Interacts with the co-chaperonin GroES.</text>
</comment>
<keyword evidence="6" id="KW-0963">Cytoplasm</keyword>
<dbReference type="SUPFAM" id="SSF48592">
    <property type="entry name" value="GroEL equatorial domain-like"/>
    <property type="match status" value="1"/>
</dbReference>
<keyword evidence="2 6" id="KW-0547">Nucleotide-binding</keyword>
<feature type="binding site" evidence="6">
    <location>
        <position position="495"/>
    </location>
    <ligand>
        <name>ATP</name>
        <dbReference type="ChEBI" id="CHEBI:30616"/>
    </ligand>
</feature>
<gene>
    <name evidence="6" type="primary">groEL</name>
    <name evidence="6" type="synonym">groL</name>
    <name evidence="10" type="ORF">C8E02_1692</name>
</gene>
<dbReference type="InterPro" id="IPR027409">
    <property type="entry name" value="GroEL-like_apical_dom_sf"/>
</dbReference>
<keyword evidence="4 6" id="KW-0143">Chaperone</keyword>
<dbReference type="NCBIfam" id="TIGR02348">
    <property type="entry name" value="GroEL"/>
    <property type="match status" value="1"/>
</dbReference>
<feature type="coiled-coil region" evidence="9">
    <location>
        <begin position="339"/>
        <end position="366"/>
    </location>
</feature>
<evidence type="ECO:0000256" key="9">
    <source>
        <dbReference type="SAM" id="Coils"/>
    </source>
</evidence>
<dbReference type="InterPro" id="IPR027410">
    <property type="entry name" value="TCP-1-like_intermed_sf"/>
</dbReference>
<dbReference type="Gene3D" id="1.10.560.10">
    <property type="entry name" value="GroEL-like equatorial domain"/>
    <property type="match status" value="1"/>
</dbReference>
<dbReference type="NCBIfam" id="NF009488">
    <property type="entry name" value="PRK12850.1"/>
    <property type="match status" value="1"/>
</dbReference>
<sequence length="547" mass="57354">MAAKDVRFGDSARAKMVVGVNVLADAVKVTLGPKGRNVVLDRSFGAPTITKDGVSVAKEIELKDKFENMGAQMVKEVASKTSDVAGDGTTTATVLAQAIVHEGMKFVTAGMNPMDLKRGIDKAVIALVGEIAKIAKPCATTKEIAQVGSISANSDSDIGDIIATAMEKVGKEGVITVEDGKSLNNELDVVEGMQFDRGYLSPYFINNQEKQIAALDNPFILLFDKKISNIRDLLPVLEQVAKSGRPLLIIAEDVEGEALATLVVNTIRGILKVVAVKAPGFGDRRKAMLQDIATLTGGTVIAEEVGLTLEKVTLEMLGQAKRVEVGKENSTIIDGAGDVAAIQARVAEVRQQIEAATSDYDREKLQERVAKLAGGVAVIKVGAATEVEMKEKKARVEDALHATRAAVEEGVVPGGGVALLRARSTLTSLATSNADQAAGVKIVLKAIEAPLRQIVQNAGDEPSVVVNKVLEGKGNFGYNAASGEYGDMLEMGVLDPAKVTRTALQNAASIAGLMLTTDCMVAELPEDKPAMPDMSGMGGMGGMGGMM</sequence>
<keyword evidence="3 6" id="KW-0067">ATP-binding</keyword>
<comment type="similarity">
    <text evidence="1 6 7">Belongs to the chaperonin (HSP60) family.</text>
</comment>
<dbReference type="FunFam" id="3.50.7.10:FF:000001">
    <property type="entry name" value="60 kDa chaperonin"/>
    <property type="match status" value="1"/>
</dbReference>
<dbReference type="GO" id="GO:0042026">
    <property type="term" value="P:protein refolding"/>
    <property type="evidence" value="ECO:0007669"/>
    <property type="project" value="UniProtKB-UniRule"/>
</dbReference>
<dbReference type="InterPro" id="IPR001844">
    <property type="entry name" value="Cpn60/GroEL"/>
</dbReference>
<evidence type="ECO:0000256" key="6">
    <source>
        <dbReference type="HAMAP-Rule" id="MF_00600"/>
    </source>
</evidence>
<dbReference type="InterPro" id="IPR002423">
    <property type="entry name" value="Cpn60/GroEL/TCP-1"/>
</dbReference>
<feature type="binding site" evidence="6">
    <location>
        <position position="415"/>
    </location>
    <ligand>
        <name>ATP</name>
        <dbReference type="ChEBI" id="CHEBI:30616"/>
    </ligand>
</feature>
<dbReference type="NCBIfam" id="NF000592">
    <property type="entry name" value="PRK00013.1"/>
    <property type="match status" value="1"/>
</dbReference>
<evidence type="ECO:0000256" key="3">
    <source>
        <dbReference type="ARBA" id="ARBA00022840"/>
    </source>
</evidence>
<dbReference type="RefSeq" id="WP_047966753.1">
    <property type="nucleotide sequence ID" value="NZ_JAQQKZ010000003.1"/>
</dbReference>
<dbReference type="PANTHER" id="PTHR45633">
    <property type="entry name" value="60 KDA HEAT SHOCK PROTEIN, MITOCHONDRIAL"/>
    <property type="match status" value="1"/>
</dbReference>
<keyword evidence="5 6" id="KW-0413">Isomerase</keyword>
<dbReference type="GO" id="GO:0005524">
    <property type="term" value="F:ATP binding"/>
    <property type="evidence" value="ECO:0007669"/>
    <property type="project" value="UniProtKB-UniRule"/>
</dbReference>
<keyword evidence="9" id="KW-0175">Coiled coil</keyword>
<dbReference type="Pfam" id="PF00118">
    <property type="entry name" value="Cpn60_TCP1"/>
    <property type="match status" value="1"/>
</dbReference>
<dbReference type="EMBL" id="RBID01000014">
    <property type="protein sequence ID" value="RKQ58723.1"/>
    <property type="molecule type" value="Genomic_DNA"/>
</dbReference>
<dbReference type="EC" id="5.6.1.7" evidence="6"/>
<comment type="subcellular location">
    <subcellularLocation>
        <location evidence="6">Cytoplasm</location>
    </subcellularLocation>
</comment>
<dbReference type="InterPro" id="IPR018370">
    <property type="entry name" value="Chaperonin_Cpn60_CS"/>
</dbReference>
<dbReference type="Gene3D" id="3.50.7.10">
    <property type="entry name" value="GroEL"/>
    <property type="match status" value="1"/>
</dbReference>
<evidence type="ECO:0000256" key="7">
    <source>
        <dbReference type="RuleBase" id="RU000418"/>
    </source>
</evidence>
<feature type="binding site" evidence="6">
    <location>
        <position position="51"/>
    </location>
    <ligand>
        <name>ATP</name>
        <dbReference type="ChEBI" id="CHEBI:30616"/>
    </ligand>
</feature>
<dbReference type="CDD" id="cd03344">
    <property type="entry name" value="GroEL"/>
    <property type="match status" value="1"/>
</dbReference>
<dbReference type="SUPFAM" id="SSF54849">
    <property type="entry name" value="GroEL-intermediate domain like"/>
    <property type="match status" value="1"/>
</dbReference>
<evidence type="ECO:0000313" key="10">
    <source>
        <dbReference type="EMBL" id="RKQ58723.1"/>
    </source>
</evidence>
<dbReference type="GO" id="GO:0140662">
    <property type="term" value="F:ATP-dependent protein folding chaperone"/>
    <property type="evidence" value="ECO:0007669"/>
    <property type="project" value="InterPro"/>
</dbReference>
<dbReference type="PRINTS" id="PR00298">
    <property type="entry name" value="CHAPERONIN60"/>
</dbReference>
<evidence type="ECO:0000256" key="2">
    <source>
        <dbReference type="ARBA" id="ARBA00022741"/>
    </source>
</evidence>
<dbReference type="GO" id="GO:0051082">
    <property type="term" value="F:unfolded protein binding"/>
    <property type="evidence" value="ECO:0007669"/>
    <property type="project" value="UniProtKB-UniRule"/>
</dbReference>
<name>A0A495BDW5_VOGIN</name>
<dbReference type="NCBIfam" id="NF009487">
    <property type="entry name" value="PRK12849.1"/>
    <property type="match status" value="1"/>
</dbReference>
<dbReference type="NCBIfam" id="NF009489">
    <property type="entry name" value="PRK12851.1"/>
    <property type="match status" value="1"/>
</dbReference>